<organism evidence="2 3">
    <name type="scientific">Thiovibrio frasassiensis</name>
    <dbReference type="NCBI Taxonomy" id="2984131"/>
    <lineage>
        <taxon>Bacteria</taxon>
        <taxon>Pseudomonadati</taxon>
        <taxon>Thermodesulfobacteriota</taxon>
        <taxon>Desulfobulbia</taxon>
        <taxon>Desulfobulbales</taxon>
        <taxon>Thiovibrionaceae</taxon>
        <taxon>Thiovibrio</taxon>
    </lineage>
</organism>
<sequence length="416" mass="47315">MTDRAHRTYFFRFILFGTCLVMSLGVFNLVVDPFDIFRVISISGVNTNKIMASKNMRMHKAYAVVRKKPRSIILGNSTAEAALAPEHAGFTNGPVYNLAIPGATMYEILRNFEHAQATRRLHTVLLSLDFSSFEIYPVQQQGDFNEERLTTSDDAFSPWISLYKTDLLSSLFSLEATKMSLATLRRQSEPDDCLDNGMRDWNILLKGMINEKGIGASFTDTEEFLARGIAALPVEKRERESQERVYGYLQELITICYRDDIRLIVLIPPNHVRRNVLLNLTGMGEIWNAWKRKVVAMNQVLAVKYGKEPFPVWDFSGPSSYTTELLPREGGKVGEMQWQWESAHYKRALGDLVLARVLPAGHALPEGAADFGEVLTSANIEAVFRKQAVALQKYIESHPQDVAELEQIRKRYRYQH</sequence>
<reference evidence="2" key="1">
    <citation type="journal article" date="2022" name="bioRxiv">
        <title>Thiovibrio frasassiensisgen. nov., sp. nov., an autotrophic, elemental sulfur disproportionating bacterium isolated from sulfidic karst sediment, and proposal of Thiovibrionaceae fam. nov.</title>
        <authorList>
            <person name="Aronson H."/>
            <person name="Thomas C."/>
            <person name="Bhattacharyya M."/>
            <person name="Eckstein S."/>
            <person name="Jensen S."/>
            <person name="Barco R."/>
            <person name="Macalady J."/>
            <person name="Amend J."/>
        </authorList>
    </citation>
    <scope>NUCLEOTIDE SEQUENCE</scope>
    <source>
        <strain evidence="2">RS19-109</strain>
    </source>
</reference>
<keyword evidence="3" id="KW-1185">Reference proteome</keyword>
<reference evidence="2" key="2">
    <citation type="submission" date="2022-10" db="EMBL/GenBank/DDBJ databases">
        <authorList>
            <person name="Aronson H.S."/>
        </authorList>
    </citation>
    <scope>NUCLEOTIDE SEQUENCE</scope>
    <source>
        <strain evidence="2">RS19-109</strain>
    </source>
</reference>
<evidence type="ECO:0000313" key="3">
    <source>
        <dbReference type="Proteomes" id="UP001154240"/>
    </source>
</evidence>
<comment type="caution">
    <text evidence="2">The sequence shown here is derived from an EMBL/GenBank/DDBJ whole genome shotgun (WGS) entry which is preliminary data.</text>
</comment>
<feature type="transmembrane region" description="Helical" evidence="1">
    <location>
        <begin position="9"/>
        <end position="31"/>
    </location>
</feature>
<gene>
    <name evidence="2" type="ORF">OLX77_09020</name>
</gene>
<proteinExistence type="predicted"/>
<evidence type="ECO:0000256" key="1">
    <source>
        <dbReference type="SAM" id="Phobius"/>
    </source>
</evidence>
<dbReference type="Proteomes" id="UP001154240">
    <property type="component" value="Unassembled WGS sequence"/>
</dbReference>
<name>A0A9X4MFI2_9BACT</name>
<dbReference type="EMBL" id="JAPHEH010000001">
    <property type="protein sequence ID" value="MDG4476296.1"/>
    <property type="molecule type" value="Genomic_DNA"/>
</dbReference>
<dbReference type="SUPFAM" id="SSF52266">
    <property type="entry name" value="SGNH hydrolase"/>
    <property type="match status" value="1"/>
</dbReference>
<dbReference type="AlphaFoldDB" id="A0A9X4MFI2"/>
<keyword evidence="1" id="KW-0472">Membrane</keyword>
<protein>
    <submittedName>
        <fullName evidence="2">Uncharacterized protein</fullName>
    </submittedName>
</protein>
<accession>A0A9X4MFI2</accession>
<keyword evidence="1" id="KW-0812">Transmembrane</keyword>
<keyword evidence="1" id="KW-1133">Transmembrane helix</keyword>
<evidence type="ECO:0000313" key="2">
    <source>
        <dbReference type="EMBL" id="MDG4476296.1"/>
    </source>
</evidence>
<dbReference type="RefSeq" id="WP_307633265.1">
    <property type="nucleotide sequence ID" value="NZ_JAPHEH010000001.1"/>
</dbReference>